<organism evidence="1 2">
    <name type="scientific">Acetobacterium paludosum</name>
    <dbReference type="NCBI Taxonomy" id="52693"/>
    <lineage>
        <taxon>Bacteria</taxon>
        <taxon>Bacillati</taxon>
        <taxon>Bacillota</taxon>
        <taxon>Clostridia</taxon>
        <taxon>Eubacteriales</taxon>
        <taxon>Eubacteriaceae</taxon>
        <taxon>Acetobacterium</taxon>
    </lineage>
</organism>
<proteinExistence type="predicted"/>
<dbReference type="Proteomes" id="UP000616595">
    <property type="component" value="Unassembled WGS sequence"/>
</dbReference>
<gene>
    <name evidence="1" type="ORF">GH810_13680</name>
</gene>
<dbReference type="Gene3D" id="3.20.20.210">
    <property type="match status" value="1"/>
</dbReference>
<protein>
    <recommendedName>
        <fullName evidence="3">Uroporphyrinogen decarboxylase (URO-D) domain-containing protein</fullName>
    </recommendedName>
</protein>
<dbReference type="OrthoDB" id="9813603at2"/>
<comment type="caution">
    <text evidence="1">The sequence shown here is derived from an EMBL/GenBank/DDBJ whole genome shotgun (WGS) entry which is preliminary data.</text>
</comment>
<evidence type="ECO:0008006" key="3">
    <source>
        <dbReference type="Google" id="ProtNLM"/>
    </source>
</evidence>
<evidence type="ECO:0000313" key="1">
    <source>
        <dbReference type="EMBL" id="MBC3889360.1"/>
    </source>
</evidence>
<dbReference type="EMBL" id="WJBD01000018">
    <property type="protein sequence ID" value="MBC3889360.1"/>
    <property type="molecule type" value="Genomic_DNA"/>
</dbReference>
<reference evidence="1" key="1">
    <citation type="submission" date="2019-10" db="EMBL/GenBank/DDBJ databases">
        <authorList>
            <person name="Ross D.E."/>
            <person name="Gulliver D."/>
        </authorList>
    </citation>
    <scope>NUCLEOTIDE SEQUENCE</scope>
    <source>
        <strain evidence="1">DER-2019</strain>
    </source>
</reference>
<dbReference type="SUPFAM" id="SSF51726">
    <property type="entry name" value="UROD/MetE-like"/>
    <property type="match status" value="1"/>
</dbReference>
<dbReference type="InterPro" id="IPR038071">
    <property type="entry name" value="UROD/MetE-like_sf"/>
</dbReference>
<dbReference type="AlphaFoldDB" id="A0A923HY87"/>
<name>A0A923HY87_9FIRM</name>
<reference evidence="1" key="2">
    <citation type="submission" date="2020-10" db="EMBL/GenBank/DDBJ databases">
        <title>Comparative genomics of the Acetobacterium genus.</title>
        <authorList>
            <person name="Marshall C."/>
            <person name="May H."/>
            <person name="Norman S."/>
        </authorList>
    </citation>
    <scope>NUCLEOTIDE SEQUENCE</scope>
    <source>
        <strain evidence="1">DER-2019</strain>
    </source>
</reference>
<evidence type="ECO:0000313" key="2">
    <source>
        <dbReference type="Proteomes" id="UP000616595"/>
    </source>
</evidence>
<accession>A0A923HY87</accession>
<sequence length="461" mass="52639">MKDTVALQQERGKIYSDFYSNKIPERMPASITLPQHLIAEYGGQNLFDFQFDYSRLAEPAKELCKNIYSDSCPILPADFLLSRTPSMYQLYGSQSFVMGKGGFVQHPEVIGMIDNEYPQLIEKTFDFLVETVIPRQHKNLDPTNPIKMAVAIQMGKSALNDDMMSLLPTFLELIQTHGYYTGSPMGSFSFTEAPFDFIADQLRSFSGMSMDIRRHRSEIKEAADAVMPLTFQWGLPANPQPEGGVFIPLHMPTFMREKDFLELYIPSYKAMLEQYAAIGVRPQMFCEDNWMRFLDVLLSEIPAGSQLMFEYGDPQTIKDKLGKKFLISGLFPSSSLKTDTPEQIVDRAKKFLDIMLPGGGYIFGLDKGPLTLNEVRMDTLAALMEFVRDYSKYDNAGESFGTPLNSEGFKFDANRVALPQSQYLFNWDEFKNNYPLTPDFARANFERYSLEVFNFYMNLLI</sequence>
<keyword evidence="2" id="KW-1185">Reference proteome</keyword>